<dbReference type="RefSeq" id="WP_036850317.1">
    <property type="nucleotide sequence ID" value="NZ_JQJD01000005.1"/>
</dbReference>
<feature type="transmembrane region" description="Helical" evidence="1">
    <location>
        <begin position="21"/>
        <end position="43"/>
    </location>
</feature>
<gene>
    <name evidence="2" type="ORF">HQ35_01365</name>
</gene>
<dbReference type="STRING" id="36874.HQ34_06905"/>
<keyword evidence="1" id="KW-0472">Membrane</keyword>
<comment type="caution">
    <text evidence="2">The sequence shown here is derived from an EMBL/GenBank/DDBJ whole genome shotgun (WGS) entry which is preliminary data.</text>
</comment>
<feature type="transmembrane region" description="Helical" evidence="1">
    <location>
        <begin position="115"/>
        <end position="136"/>
    </location>
</feature>
<evidence type="ECO:0000313" key="2">
    <source>
        <dbReference type="EMBL" id="KGN82888.1"/>
    </source>
</evidence>
<protein>
    <submittedName>
        <fullName evidence="2">Uncharacterized protein</fullName>
    </submittedName>
</protein>
<evidence type="ECO:0000256" key="1">
    <source>
        <dbReference type="SAM" id="Phobius"/>
    </source>
</evidence>
<keyword evidence="1" id="KW-1133">Transmembrane helix</keyword>
<keyword evidence="3" id="KW-1185">Reference proteome</keyword>
<dbReference type="OrthoDB" id="573709at2"/>
<proteinExistence type="predicted"/>
<organism evidence="2 3">
    <name type="scientific">Porphyromonas cangingivalis</name>
    <dbReference type="NCBI Taxonomy" id="36874"/>
    <lineage>
        <taxon>Bacteria</taxon>
        <taxon>Pseudomonadati</taxon>
        <taxon>Bacteroidota</taxon>
        <taxon>Bacteroidia</taxon>
        <taxon>Bacteroidales</taxon>
        <taxon>Porphyromonadaceae</taxon>
        <taxon>Porphyromonas</taxon>
    </lineage>
</organism>
<keyword evidence="1" id="KW-0812">Transmembrane</keyword>
<dbReference type="eggNOG" id="ENOG50339TQ">
    <property type="taxonomic scope" value="Bacteria"/>
</dbReference>
<name>A0A0A2EVG0_PORCN</name>
<dbReference type="EMBL" id="JQJD01000005">
    <property type="protein sequence ID" value="KGN82888.1"/>
    <property type="molecule type" value="Genomic_DNA"/>
</dbReference>
<dbReference type="AlphaFoldDB" id="A0A0A2EVG0"/>
<accession>A0A0A2EVG0</accession>
<evidence type="ECO:0000313" key="3">
    <source>
        <dbReference type="Proteomes" id="UP000030125"/>
    </source>
</evidence>
<dbReference type="Proteomes" id="UP000030125">
    <property type="component" value="Unassembled WGS sequence"/>
</dbReference>
<reference evidence="2 3" key="1">
    <citation type="submission" date="2014-08" db="EMBL/GenBank/DDBJ databases">
        <title>Porphyromonas cangingivalis strain:COT-109_OH1386 Genome sequencing.</title>
        <authorList>
            <person name="Wallis C."/>
            <person name="Deusch O."/>
            <person name="O'Flynn C."/>
            <person name="Davis I."/>
            <person name="Jospin G."/>
            <person name="Darling A.E."/>
            <person name="Coil D.A."/>
            <person name="Alexiev A."/>
            <person name="Horsfall A."/>
            <person name="Kirkwood N."/>
            <person name="Harris S."/>
            <person name="Eisen J.A."/>
        </authorList>
    </citation>
    <scope>NUCLEOTIDE SEQUENCE [LARGE SCALE GENOMIC DNA]</scope>
    <source>
        <strain evidence="3">COT-109 OH1386</strain>
    </source>
</reference>
<sequence>MKQEERKRQHLDFIQGAITRMASNSFQIKGFTVAIVAILGSLYSTMNSLFCIISAILMTVLFALMDAYYFQLERKYRKLYDRKVKAMDEEEDCDYKMAVNDIEFQYCRALFSKSLIFPYVPLLLLLIGGLLVIAFVPCARGC</sequence>
<feature type="transmembrane region" description="Helical" evidence="1">
    <location>
        <begin position="49"/>
        <end position="70"/>
    </location>
</feature>